<evidence type="ECO:0000313" key="3">
    <source>
        <dbReference type="Proteomes" id="UP000286997"/>
    </source>
</evidence>
<reference evidence="2 3" key="1">
    <citation type="submission" date="2019-01" db="EMBL/GenBank/DDBJ databases">
        <authorList>
            <person name="Chen W.-M."/>
        </authorList>
    </citation>
    <scope>NUCLEOTIDE SEQUENCE [LARGE SCALE GENOMIC DNA]</scope>
    <source>
        <strain evidence="2 3">TER-1</strain>
    </source>
</reference>
<sequence>MPDHPAWMAGGDAAAARPEKNSVVRESGPTMGNPVGTRLSRQSDLPLTVSGGMSCRAGELVTQGSGSMDTACSSTDEESTLLNKNFMLHCNYACELSKLTAI</sequence>
<comment type="caution">
    <text evidence="2">The sequence shown here is derived from an EMBL/GenBank/DDBJ whole genome shotgun (WGS) entry which is preliminary data.</text>
</comment>
<gene>
    <name evidence="2" type="ORF">EOE48_20895</name>
</gene>
<feature type="region of interest" description="Disordered" evidence="1">
    <location>
        <begin position="1"/>
        <end position="46"/>
    </location>
</feature>
<accession>A0A3S2W6P9</accession>
<proteinExistence type="predicted"/>
<organism evidence="2 3">
    <name type="scientific">Methylobacterium oryzihabitans</name>
    <dbReference type="NCBI Taxonomy" id="2499852"/>
    <lineage>
        <taxon>Bacteria</taxon>
        <taxon>Pseudomonadati</taxon>
        <taxon>Pseudomonadota</taxon>
        <taxon>Alphaproteobacteria</taxon>
        <taxon>Hyphomicrobiales</taxon>
        <taxon>Methylobacteriaceae</taxon>
        <taxon>Methylobacterium</taxon>
    </lineage>
</organism>
<feature type="compositionally biased region" description="Low complexity" evidence="1">
    <location>
        <begin position="1"/>
        <end position="16"/>
    </location>
</feature>
<keyword evidence="3" id="KW-1185">Reference proteome</keyword>
<evidence type="ECO:0000313" key="2">
    <source>
        <dbReference type="EMBL" id="RVU15061.1"/>
    </source>
</evidence>
<dbReference type="AlphaFoldDB" id="A0A3S2W6P9"/>
<name>A0A3S2W6P9_9HYPH</name>
<dbReference type="Proteomes" id="UP000286997">
    <property type="component" value="Unassembled WGS sequence"/>
</dbReference>
<protein>
    <submittedName>
        <fullName evidence="2">Uncharacterized protein</fullName>
    </submittedName>
</protein>
<evidence type="ECO:0000256" key="1">
    <source>
        <dbReference type="SAM" id="MobiDB-lite"/>
    </source>
</evidence>
<dbReference type="RefSeq" id="WP_127732770.1">
    <property type="nucleotide sequence ID" value="NZ_SACP01000024.1"/>
</dbReference>
<dbReference type="EMBL" id="SACP01000024">
    <property type="protein sequence ID" value="RVU15061.1"/>
    <property type="molecule type" value="Genomic_DNA"/>
</dbReference>